<name>A0A239FCK4_9NOCA</name>
<reference evidence="2" key="1">
    <citation type="submission" date="2017-06" db="EMBL/GenBank/DDBJ databases">
        <authorList>
            <person name="Varghese N."/>
            <person name="Submissions S."/>
        </authorList>
    </citation>
    <scope>NUCLEOTIDE SEQUENCE [LARGE SCALE GENOMIC DNA]</scope>
    <source>
        <strain evidence="2">JCM 23211</strain>
    </source>
</reference>
<keyword evidence="2" id="KW-1185">Reference proteome</keyword>
<evidence type="ECO:0000313" key="1">
    <source>
        <dbReference type="EMBL" id="SNS54656.1"/>
    </source>
</evidence>
<dbReference type="InterPro" id="IPR029057">
    <property type="entry name" value="PRTase-like"/>
</dbReference>
<dbReference type="AlphaFoldDB" id="A0A239FCK4"/>
<organism evidence="1 2">
    <name type="scientific">Rhodococcoides kyotonense</name>
    <dbReference type="NCBI Taxonomy" id="398843"/>
    <lineage>
        <taxon>Bacteria</taxon>
        <taxon>Bacillati</taxon>
        <taxon>Actinomycetota</taxon>
        <taxon>Actinomycetes</taxon>
        <taxon>Mycobacteriales</taxon>
        <taxon>Nocardiaceae</taxon>
        <taxon>Rhodococcoides</taxon>
    </lineage>
</organism>
<gene>
    <name evidence="1" type="ORF">SAMN05421642_103231</name>
</gene>
<proteinExistence type="predicted"/>
<dbReference type="EMBL" id="FZOW01000003">
    <property type="protein sequence ID" value="SNS54656.1"/>
    <property type="molecule type" value="Genomic_DNA"/>
</dbReference>
<dbReference type="Proteomes" id="UP000198327">
    <property type="component" value="Unassembled WGS sequence"/>
</dbReference>
<dbReference type="InterPro" id="IPR000836">
    <property type="entry name" value="PRTase_dom"/>
</dbReference>
<dbReference type="SUPFAM" id="SSF53271">
    <property type="entry name" value="PRTase-like"/>
    <property type="match status" value="1"/>
</dbReference>
<dbReference type="Gene3D" id="3.40.50.2020">
    <property type="match status" value="1"/>
</dbReference>
<sequence length="249" mass="26755">MRLTDAQAELVERAGGYLRNTVRDERTCSTCTTLVYDGYAECYPCAHTPSGRLDLVAPLVYGIEGTQSATLLRHYKDSPSAATRQRLTRVVRSLLFTGLVAHEACIAHVVGQPVSMRLAIPSLSNRPGDHPFVTMAADMRATRRDGAQLVAASTATKERIVSGRQFELRPAGKSVTGHHVLLLDDTWTMGSRAQSASLTLRSAGASRVSVMVVGRWLKGGYRDGAAFIRSLSSDFNPTCCPATGGACPT</sequence>
<dbReference type="CDD" id="cd06223">
    <property type="entry name" value="PRTases_typeI"/>
    <property type="match status" value="1"/>
</dbReference>
<accession>A0A239FCK4</accession>
<evidence type="ECO:0000313" key="2">
    <source>
        <dbReference type="Proteomes" id="UP000198327"/>
    </source>
</evidence>
<protein>
    <recommendedName>
        <fullName evidence="3">Amidophosphoribosyltransferase</fullName>
    </recommendedName>
</protein>
<evidence type="ECO:0008006" key="3">
    <source>
        <dbReference type="Google" id="ProtNLM"/>
    </source>
</evidence>